<dbReference type="Gene3D" id="2.170.130.10">
    <property type="entry name" value="TonB-dependent receptor, plug domain"/>
    <property type="match status" value="1"/>
</dbReference>
<protein>
    <submittedName>
        <fullName evidence="5">TonB-dependent receptor</fullName>
    </submittedName>
</protein>
<sequence length="803" mass="91298">MKNRLLILTICLIATIKMMAQEFTLHGKVVDENNQPLEFAIVSVASQGKTAVTSLKGDYSLKLHSADSVVVKFSYIGFKTKTKVLRRPRGKQTLQVVLREASTTLDEVNIKGEKIQSDQIQELKTKDMKMTPSANGNGVESLVQQQAGVSTHNELSSQYNVRGGAFDENSVYINNVEVFRPFLVRSGQQEGLSVINPYMVDKIGFSTGGYAAKYGDKMSSALDITYKTLKAKSKKPVVEGSLAASLLGADAYIGLGTQKLSWLNSVRYKTTSYLLGSMETKGEYKPNYLDYQTYLSYQPNKRWKLDFIGYISDNHYNFEPEDRETKFGTMENVKSFRVYFDGQEKDRFLTYFGTLGITRQFTANTSLSLLGSAFYTKEQEKYDIQGQYWLDETETSENLGVGTYFEHARNYLTARVMSAKLMLKHKVKKHQMEAAVSLKREHIEENSVEYEMRDSAGYSIPHNGKDLYMVYSLKARNELNANRMEAYIQDTYRFSGGTADSTGNRQTHYTLNYGIRMSHWNFNRETIVSPRLSLAIIPANHENTTLRFAAGLYYQAPFFKELRDTSTVNGITIASLNEKIKSQRSIHFIAGYDYRFKLGDQRYKFSAEAYYKALSNLVPYSVSNVKVVYYGQNECSGHAAGLDFKLYGEFVPGTDSWLSLSLMDTKMKLGGKSIPLPTDQRYAVNLFFTDYFPGSKKWRMSLKLAFADGLPFAAPHRELETNSFRATAYRRADIGMSYQLLDNSRREKKTFLKNVMLGVDCLNLFGIDNVNSYYWVTDVTSQQYAVPNYLTGRQLNARILLEF</sequence>
<dbReference type="GO" id="GO:0009279">
    <property type="term" value="C:cell outer membrane"/>
    <property type="evidence" value="ECO:0007669"/>
    <property type="project" value="UniProtKB-SubCell"/>
</dbReference>
<organism evidence="5 6">
    <name type="scientific">Segatella copri</name>
    <dbReference type="NCBI Taxonomy" id="165179"/>
    <lineage>
        <taxon>Bacteria</taxon>
        <taxon>Pseudomonadati</taxon>
        <taxon>Bacteroidota</taxon>
        <taxon>Bacteroidia</taxon>
        <taxon>Bacteroidales</taxon>
        <taxon>Prevotellaceae</taxon>
        <taxon>Segatella</taxon>
    </lineage>
</organism>
<accession>A0A3E5E9H8</accession>
<proteinExistence type="inferred from homology"/>
<comment type="subcellular location">
    <subcellularLocation>
        <location evidence="1">Cell outer membrane</location>
    </subcellularLocation>
</comment>
<dbReference type="Pfam" id="PF13715">
    <property type="entry name" value="CarbopepD_reg_2"/>
    <property type="match status" value="1"/>
</dbReference>
<evidence type="ECO:0000313" key="6">
    <source>
        <dbReference type="Proteomes" id="UP000283872"/>
    </source>
</evidence>
<dbReference type="SUPFAM" id="SSF49464">
    <property type="entry name" value="Carboxypeptidase regulatory domain-like"/>
    <property type="match status" value="1"/>
</dbReference>
<dbReference type="RefSeq" id="WP_117586268.1">
    <property type="nucleotide sequence ID" value="NZ_QRVA01000002.1"/>
</dbReference>
<keyword evidence="2" id="KW-0732">Signal</keyword>
<evidence type="ECO:0000256" key="1">
    <source>
        <dbReference type="RuleBase" id="RU003357"/>
    </source>
</evidence>
<dbReference type="InterPro" id="IPR008969">
    <property type="entry name" value="CarboxyPept-like_regulatory"/>
</dbReference>
<dbReference type="Proteomes" id="UP000283872">
    <property type="component" value="Unassembled WGS sequence"/>
</dbReference>
<comment type="similarity">
    <text evidence="1">Belongs to the TonB-dependent receptor family.</text>
</comment>
<evidence type="ECO:0000256" key="2">
    <source>
        <dbReference type="SAM" id="SignalP"/>
    </source>
</evidence>
<keyword evidence="1" id="KW-0472">Membrane</keyword>
<gene>
    <name evidence="5" type="ORF">DWY11_01305</name>
</gene>
<name>A0A3E5E9H8_9BACT</name>
<dbReference type="AlphaFoldDB" id="A0A3E5E9H8"/>
<feature type="signal peptide" evidence="2">
    <location>
        <begin position="1"/>
        <end position="20"/>
    </location>
</feature>
<dbReference type="SUPFAM" id="SSF56935">
    <property type="entry name" value="Porins"/>
    <property type="match status" value="1"/>
</dbReference>
<comment type="caution">
    <text evidence="5">The sequence shown here is derived from an EMBL/GenBank/DDBJ whole genome shotgun (WGS) entry which is preliminary data.</text>
</comment>
<dbReference type="Gene3D" id="2.60.40.1120">
    <property type="entry name" value="Carboxypeptidase-like, regulatory domain"/>
    <property type="match status" value="1"/>
</dbReference>
<dbReference type="Pfam" id="PF00593">
    <property type="entry name" value="TonB_dep_Rec_b-barrel"/>
    <property type="match status" value="1"/>
</dbReference>
<dbReference type="EMBL" id="QRVA01000002">
    <property type="protein sequence ID" value="RGS19419.1"/>
    <property type="molecule type" value="Genomic_DNA"/>
</dbReference>
<keyword evidence="1" id="KW-0798">TonB box</keyword>
<dbReference type="Pfam" id="PF07715">
    <property type="entry name" value="Plug"/>
    <property type="match status" value="1"/>
</dbReference>
<evidence type="ECO:0000259" key="4">
    <source>
        <dbReference type="Pfam" id="PF07715"/>
    </source>
</evidence>
<feature type="domain" description="TonB-dependent receptor plug" evidence="4">
    <location>
        <begin position="123"/>
        <end position="216"/>
    </location>
</feature>
<keyword evidence="5" id="KW-0675">Receptor</keyword>
<dbReference type="InterPro" id="IPR000531">
    <property type="entry name" value="Beta-barrel_TonB"/>
</dbReference>
<evidence type="ECO:0000313" key="5">
    <source>
        <dbReference type="EMBL" id="RGS19419.1"/>
    </source>
</evidence>
<dbReference type="InterPro" id="IPR012910">
    <property type="entry name" value="Plug_dom"/>
</dbReference>
<feature type="chain" id="PRO_5043182921" evidence="2">
    <location>
        <begin position="21"/>
        <end position="803"/>
    </location>
</feature>
<evidence type="ECO:0000259" key="3">
    <source>
        <dbReference type="Pfam" id="PF00593"/>
    </source>
</evidence>
<reference evidence="5 6" key="1">
    <citation type="submission" date="2018-08" db="EMBL/GenBank/DDBJ databases">
        <title>A genome reference for cultivated species of the human gut microbiota.</title>
        <authorList>
            <person name="Zou Y."/>
            <person name="Xue W."/>
            <person name="Luo G."/>
        </authorList>
    </citation>
    <scope>NUCLEOTIDE SEQUENCE [LARGE SCALE GENOMIC DNA]</scope>
    <source>
        <strain evidence="5 6">AF24-12</strain>
    </source>
</reference>
<feature type="domain" description="TonB-dependent receptor-like beta-barrel" evidence="3">
    <location>
        <begin position="312"/>
        <end position="741"/>
    </location>
</feature>
<dbReference type="InterPro" id="IPR037066">
    <property type="entry name" value="Plug_dom_sf"/>
</dbReference>